<reference evidence="2 3" key="1">
    <citation type="submission" date="2019-05" db="EMBL/GenBank/DDBJ databases">
        <authorList>
            <person name="Stoner T.H."/>
            <person name="Aull H.G."/>
            <person name="Divens A.M."/>
            <person name="Zack K."/>
            <person name="Garlena R.A."/>
            <person name="Russell D.A."/>
            <person name="Pope W.H."/>
            <person name="Jacobs-Sera D."/>
            <person name="Hatfull G.F."/>
        </authorList>
    </citation>
    <scope>NUCLEOTIDE SEQUENCE [LARGE SCALE GENOMIC DNA]</scope>
</reference>
<dbReference type="RefSeq" id="YP_010751050.1">
    <property type="nucleotide sequence ID" value="NC_073365.1"/>
</dbReference>
<dbReference type="KEGG" id="vg:80004711"/>
<dbReference type="Proteomes" id="UP000317804">
    <property type="component" value="Segment"/>
</dbReference>
<dbReference type="GeneID" id="80004711"/>
<sequence length="48" mass="4965">MHERTDTEPLPADLASPRTSYRGAIVTVSVGLLAVAVAAFAVIGITLI</sequence>
<proteinExistence type="predicted"/>
<evidence type="ECO:0000256" key="1">
    <source>
        <dbReference type="SAM" id="Phobius"/>
    </source>
</evidence>
<keyword evidence="1" id="KW-0472">Membrane</keyword>
<accession>A0A514DDF3</accession>
<evidence type="ECO:0000313" key="3">
    <source>
        <dbReference type="Proteomes" id="UP000317804"/>
    </source>
</evidence>
<evidence type="ECO:0000313" key="2">
    <source>
        <dbReference type="EMBL" id="QDH91627.1"/>
    </source>
</evidence>
<dbReference type="EMBL" id="MK937591">
    <property type="protein sequence ID" value="QDH91627.1"/>
    <property type="molecule type" value="Genomic_DNA"/>
</dbReference>
<gene>
    <name evidence="2" type="primary">43</name>
    <name evidence="2" type="ORF">PBI_CINNA_43</name>
</gene>
<keyword evidence="1" id="KW-0812">Transmembrane</keyword>
<keyword evidence="1" id="KW-1133">Transmembrane helix</keyword>
<organism evidence="2 3">
    <name type="scientific">Microbacterium phage Cinna</name>
    <dbReference type="NCBI Taxonomy" id="2591215"/>
    <lineage>
        <taxon>Viruses</taxon>
        <taxon>Duplodnaviria</taxon>
        <taxon>Heunggongvirae</taxon>
        <taxon>Uroviricota</taxon>
        <taxon>Caudoviricetes</taxon>
        <taxon>Kutznervirinae</taxon>
        <taxon>Mementomorivirus</taxon>
        <taxon>Mementomorivirus cinna</taxon>
    </lineage>
</organism>
<protein>
    <submittedName>
        <fullName evidence="2">Uncharacterized protein</fullName>
    </submittedName>
</protein>
<feature type="transmembrane region" description="Helical" evidence="1">
    <location>
        <begin position="20"/>
        <end position="47"/>
    </location>
</feature>
<name>A0A514DDF3_9CAUD</name>
<keyword evidence="3" id="KW-1185">Reference proteome</keyword>